<reference evidence="6" key="1">
    <citation type="submission" date="2022-12" db="EMBL/GenBank/DDBJ databases">
        <title>New Phytohabitans aurantiacus sp. RD004123 nov., an actinomycete isolated from soil.</title>
        <authorList>
            <person name="Triningsih D.W."/>
            <person name="Harunari E."/>
            <person name="Igarashi Y."/>
        </authorList>
    </citation>
    <scope>NUCLEOTIDE SEQUENCE</scope>
    <source>
        <strain evidence="6">RD004123</strain>
    </source>
</reference>
<dbReference type="EMBL" id="BSDI01000039">
    <property type="protein sequence ID" value="GLI01021.1"/>
    <property type="molecule type" value="Genomic_DNA"/>
</dbReference>
<dbReference type="InterPro" id="IPR001919">
    <property type="entry name" value="CBD2"/>
</dbReference>
<feature type="chain" id="PRO_5045277249" evidence="4">
    <location>
        <begin position="28"/>
        <end position="401"/>
    </location>
</feature>
<name>A0ABQ5R2R9_9ACTN</name>
<feature type="domain" description="CBM2" evidence="5">
    <location>
        <begin position="301"/>
        <end position="401"/>
    </location>
</feature>
<dbReference type="PANTHER" id="PTHR22946">
    <property type="entry name" value="DIENELACTONE HYDROLASE DOMAIN-CONTAINING PROTEIN-RELATED"/>
    <property type="match status" value="1"/>
</dbReference>
<dbReference type="InterPro" id="IPR041127">
    <property type="entry name" value="PET_hydrolase/cutinase-like"/>
</dbReference>
<evidence type="ECO:0000256" key="2">
    <source>
        <dbReference type="ARBA" id="ARBA00022801"/>
    </source>
</evidence>
<dbReference type="SUPFAM" id="SSF49384">
    <property type="entry name" value="Carbohydrate-binding domain"/>
    <property type="match status" value="1"/>
</dbReference>
<comment type="similarity">
    <text evidence="1">Belongs to the AB hydrolase superfamily.</text>
</comment>
<dbReference type="PANTHER" id="PTHR22946:SF9">
    <property type="entry name" value="POLYKETIDE TRANSFERASE AF380"/>
    <property type="match status" value="1"/>
</dbReference>
<dbReference type="PROSITE" id="PS51173">
    <property type="entry name" value="CBM2"/>
    <property type="match status" value="1"/>
</dbReference>
<evidence type="ECO:0000256" key="3">
    <source>
        <dbReference type="SAM" id="MobiDB-lite"/>
    </source>
</evidence>
<sequence length="401" mass="41007">MKRLWTIGSVAALLCGASVAVALEAAAADNPYQRGPDPTPQSISATTGPFATASVTVPRQGNFGGGVIYYPTDTSQGTFGAVAISPGLNGTWPGIAWLGPRLSSQGFVVFGIDTLGLNDSTASRGSQLLAALDYLTQTSSVRTRVDASRLAVAGHSMGGGGAFEAVLRRPTLKASIPNAPFFPGSAANVRVPTLITAMQNDSLVGQNRNAYNGIPAGVEKAYIELAGAGHNQIGQPTTAIARNWIPWLKIFVDNDARYHQFFCPTTNMSGLSQYLNTCPLTSATPPTSSPSAGPTTPGPTGPPPGGACAATYQTVNTWSGGYQGEMTVRAGNSAINGWTVRWTMGGGQISQVWNGTLVTGSGAAAVRNAPYNGALAAGATTTFGFISSGTPSATSLTCATP</sequence>
<dbReference type="InterPro" id="IPR008965">
    <property type="entry name" value="CBM2/CBM3_carb-bd_dom_sf"/>
</dbReference>
<dbReference type="SMART" id="SM00637">
    <property type="entry name" value="CBD_II"/>
    <property type="match status" value="1"/>
</dbReference>
<comment type="caution">
    <text evidence="6">The sequence shown here is derived from an EMBL/GenBank/DDBJ whole genome shotgun (WGS) entry which is preliminary data.</text>
</comment>
<dbReference type="Pfam" id="PF00553">
    <property type="entry name" value="CBM_2"/>
    <property type="match status" value="1"/>
</dbReference>
<evidence type="ECO:0000256" key="1">
    <source>
        <dbReference type="ARBA" id="ARBA00008645"/>
    </source>
</evidence>
<dbReference type="InterPro" id="IPR050261">
    <property type="entry name" value="FrsA_esterase"/>
</dbReference>
<organism evidence="6 7">
    <name type="scientific">Phytohabitans aurantiacus</name>
    <dbReference type="NCBI Taxonomy" id="3016789"/>
    <lineage>
        <taxon>Bacteria</taxon>
        <taxon>Bacillati</taxon>
        <taxon>Actinomycetota</taxon>
        <taxon>Actinomycetes</taxon>
        <taxon>Micromonosporales</taxon>
        <taxon>Micromonosporaceae</taxon>
    </lineage>
</organism>
<proteinExistence type="inferred from homology"/>
<gene>
    <name evidence="6" type="ORF">Pa4123_62970</name>
</gene>
<feature type="signal peptide" evidence="4">
    <location>
        <begin position="1"/>
        <end position="27"/>
    </location>
</feature>
<evidence type="ECO:0000256" key="4">
    <source>
        <dbReference type="SAM" id="SignalP"/>
    </source>
</evidence>
<keyword evidence="7" id="KW-1185">Reference proteome</keyword>
<dbReference type="Proteomes" id="UP001144280">
    <property type="component" value="Unassembled WGS sequence"/>
</dbReference>
<dbReference type="SUPFAM" id="SSF53474">
    <property type="entry name" value="alpha/beta-Hydrolases"/>
    <property type="match status" value="1"/>
</dbReference>
<dbReference type="InterPro" id="IPR012291">
    <property type="entry name" value="CBM2_carb-bd_dom_sf"/>
</dbReference>
<keyword evidence="2" id="KW-0378">Hydrolase</keyword>
<feature type="compositionally biased region" description="Pro residues" evidence="3">
    <location>
        <begin position="296"/>
        <end position="305"/>
    </location>
</feature>
<accession>A0ABQ5R2R9</accession>
<keyword evidence="4" id="KW-0732">Signal</keyword>
<dbReference type="Gene3D" id="2.60.40.290">
    <property type="match status" value="1"/>
</dbReference>
<dbReference type="RefSeq" id="WP_281901711.1">
    <property type="nucleotide sequence ID" value="NZ_BSDI01000039.1"/>
</dbReference>
<dbReference type="InterPro" id="IPR029058">
    <property type="entry name" value="AB_hydrolase_fold"/>
</dbReference>
<evidence type="ECO:0000313" key="7">
    <source>
        <dbReference type="Proteomes" id="UP001144280"/>
    </source>
</evidence>
<protein>
    <submittedName>
        <fullName evidence="6">Triacylglycerol lipase</fullName>
    </submittedName>
</protein>
<feature type="region of interest" description="Disordered" evidence="3">
    <location>
        <begin position="282"/>
        <end position="307"/>
    </location>
</feature>
<evidence type="ECO:0000259" key="5">
    <source>
        <dbReference type="PROSITE" id="PS51173"/>
    </source>
</evidence>
<dbReference type="Pfam" id="PF12740">
    <property type="entry name" value="PETase"/>
    <property type="match status" value="1"/>
</dbReference>
<feature type="compositionally biased region" description="Low complexity" evidence="3">
    <location>
        <begin position="282"/>
        <end position="295"/>
    </location>
</feature>
<evidence type="ECO:0000313" key="6">
    <source>
        <dbReference type="EMBL" id="GLI01021.1"/>
    </source>
</evidence>
<dbReference type="Gene3D" id="3.40.50.1820">
    <property type="entry name" value="alpha/beta hydrolase"/>
    <property type="match status" value="1"/>
</dbReference>